<keyword evidence="3" id="KW-1185">Reference proteome</keyword>
<dbReference type="AlphaFoldDB" id="A0A8J7QFD2"/>
<evidence type="ECO:0000313" key="3">
    <source>
        <dbReference type="Proteomes" id="UP000664417"/>
    </source>
</evidence>
<protein>
    <submittedName>
        <fullName evidence="2">Uncharacterized protein</fullName>
    </submittedName>
</protein>
<evidence type="ECO:0000256" key="1">
    <source>
        <dbReference type="SAM" id="MobiDB-lite"/>
    </source>
</evidence>
<evidence type="ECO:0000313" key="2">
    <source>
        <dbReference type="EMBL" id="MBO1323059.1"/>
    </source>
</evidence>
<gene>
    <name evidence="2" type="ORF">J3U88_31630</name>
</gene>
<feature type="compositionally biased region" description="Low complexity" evidence="1">
    <location>
        <begin position="65"/>
        <end position="82"/>
    </location>
</feature>
<dbReference type="RefSeq" id="WP_207863031.1">
    <property type="nucleotide sequence ID" value="NZ_JAFREP010000048.1"/>
</dbReference>
<dbReference type="EMBL" id="JAFREP010000048">
    <property type="protein sequence ID" value="MBO1323059.1"/>
    <property type="molecule type" value="Genomic_DNA"/>
</dbReference>
<sequence>MFLCFEADGKRSAFPESVLLGVDENGFTVQNGGGNRPVTFFRMDAFQGACQNFQQALNWVRRKQGTQQGAQGQARPQAAQAANLPKQPKF</sequence>
<dbReference type="Proteomes" id="UP000664417">
    <property type="component" value="Unassembled WGS sequence"/>
</dbReference>
<accession>A0A8J7QFD2</accession>
<proteinExistence type="predicted"/>
<organism evidence="2 3">
    <name type="scientific">Acanthopleuribacter pedis</name>
    <dbReference type="NCBI Taxonomy" id="442870"/>
    <lineage>
        <taxon>Bacteria</taxon>
        <taxon>Pseudomonadati</taxon>
        <taxon>Acidobacteriota</taxon>
        <taxon>Holophagae</taxon>
        <taxon>Acanthopleuribacterales</taxon>
        <taxon>Acanthopleuribacteraceae</taxon>
        <taxon>Acanthopleuribacter</taxon>
    </lineage>
</organism>
<reference evidence="2" key="1">
    <citation type="submission" date="2021-03" db="EMBL/GenBank/DDBJ databases">
        <authorList>
            <person name="Wang G."/>
        </authorList>
    </citation>
    <scope>NUCLEOTIDE SEQUENCE</scope>
    <source>
        <strain evidence="2">KCTC 12899</strain>
    </source>
</reference>
<feature type="region of interest" description="Disordered" evidence="1">
    <location>
        <begin position="64"/>
        <end position="90"/>
    </location>
</feature>
<name>A0A8J7QFD2_9BACT</name>
<comment type="caution">
    <text evidence="2">The sequence shown here is derived from an EMBL/GenBank/DDBJ whole genome shotgun (WGS) entry which is preliminary data.</text>
</comment>